<dbReference type="Pfam" id="PF17200">
    <property type="entry name" value="sCache_2"/>
    <property type="match status" value="1"/>
</dbReference>
<evidence type="ECO:0000256" key="3">
    <source>
        <dbReference type="ARBA" id="ARBA00022481"/>
    </source>
</evidence>
<reference evidence="12 13" key="1">
    <citation type="submission" date="2020-10" db="EMBL/GenBank/DDBJ databases">
        <title>Draft genome of Ramlibacter aquaticus LMG 30558.</title>
        <authorList>
            <person name="Props R."/>
        </authorList>
    </citation>
    <scope>NUCLEOTIDE SEQUENCE [LARGE SCALE GENOMIC DNA]</scope>
    <source>
        <strain evidence="12 13">LMG 30558</strain>
    </source>
</reference>
<dbReference type="CDD" id="cd11386">
    <property type="entry name" value="MCP_signal"/>
    <property type="match status" value="1"/>
</dbReference>
<comment type="caution">
    <text evidence="12">The sequence shown here is derived from an EMBL/GenBank/DDBJ whole genome shotgun (WGS) entry which is preliminary data.</text>
</comment>
<dbReference type="SMART" id="SM00283">
    <property type="entry name" value="MA"/>
    <property type="match status" value="1"/>
</dbReference>
<keyword evidence="4" id="KW-0812">Transmembrane</keyword>
<dbReference type="Proteomes" id="UP000715965">
    <property type="component" value="Unassembled WGS sequence"/>
</dbReference>
<evidence type="ECO:0000256" key="2">
    <source>
        <dbReference type="ARBA" id="ARBA00022475"/>
    </source>
</evidence>
<keyword evidence="9" id="KW-0175">Coiled coil</keyword>
<dbReference type="RefSeq" id="WP_193780827.1">
    <property type="nucleotide sequence ID" value="NZ_JADDOJ010000045.1"/>
</dbReference>
<dbReference type="Gene3D" id="3.30.450.20">
    <property type="entry name" value="PAS domain"/>
    <property type="match status" value="1"/>
</dbReference>
<comment type="subcellular location">
    <subcellularLocation>
        <location evidence="1">Cell membrane</location>
        <topology evidence="1">Multi-pass membrane protein</topology>
    </subcellularLocation>
</comment>
<comment type="similarity">
    <text evidence="7">Belongs to the methyl-accepting chemotaxis (MCP) protein family.</text>
</comment>
<evidence type="ECO:0000259" key="11">
    <source>
        <dbReference type="PROSITE" id="PS50885"/>
    </source>
</evidence>
<dbReference type="PANTHER" id="PTHR43531:SF14">
    <property type="entry name" value="METHYL-ACCEPTING CHEMOTAXIS PROTEIN I-RELATED"/>
    <property type="match status" value="1"/>
</dbReference>
<keyword evidence="5" id="KW-1133">Transmembrane helix</keyword>
<dbReference type="PROSITE" id="PS50111">
    <property type="entry name" value="CHEMOTAXIS_TRANSDUC_2"/>
    <property type="match status" value="1"/>
</dbReference>
<evidence type="ECO:0000256" key="5">
    <source>
        <dbReference type="ARBA" id="ARBA00022989"/>
    </source>
</evidence>
<evidence type="ECO:0000256" key="7">
    <source>
        <dbReference type="ARBA" id="ARBA00029447"/>
    </source>
</evidence>
<evidence type="ECO:0000256" key="1">
    <source>
        <dbReference type="ARBA" id="ARBA00004651"/>
    </source>
</evidence>
<evidence type="ECO:0000259" key="10">
    <source>
        <dbReference type="PROSITE" id="PS50111"/>
    </source>
</evidence>
<feature type="domain" description="HAMP" evidence="11">
    <location>
        <begin position="219"/>
        <end position="262"/>
    </location>
</feature>
<accession>A0ABR9SG96</accession>
<evidence type="ECO:0000256" key="6">
    <source>
        <dbReference type="ARBA" id="ARBA00023136"/>
    </source>
</evidence>
<evidence type="ECO:0000313" key="13">
    <source>
        <dbReference type="Proteomes" id="UP000715965"/>
    </source>
</evidence>
<dbReference type="Gene3D" id="1.10.287.950">
    <property type="entry name" value="Methyl-accepting chemotaxis protein"/>
    <property type="match status" value="1"/>
</dbReference>
<dbReference type="InterPro" id="IPR003660">
    <property type="entry name" value="HAMP_dom"/>
</dbReference>
<dbReference type="EMBL" id="JADDOJ010000045">
    <property type="protein sequence ID" value="MBE7941285.1"/>
    <property type="molecule type" value="Genomic_DNA"/>
</dbReference>
<sequence>MKLSFRQKLILPLLLSWLCLLALMGWDVLQLRQLRLAERKAQLVAVSDMAVSIAKDFDAMAQAGKLSAADARTQALGRIQQLRYGSSGYFTVLDSHKVLMHPFKPELVGTDPAAFKDPDGTLVYMDALKATAAGGGFTAYLWPKPGEKAPVAKLAYDAAYKPWDWTYMTGLYMDDLDAAFHADLWRAGAVLAVVGLFLTAVVLGTARSIERGLGGEPAQAAAAASRIATGDLSEPVPLRAGDSHSLMAAIESMRQRLAGLVQQVREGTEAIALASGEISSGNQDLSSRTEHQASSLQQTAASMAQLTTTVRQNADTSREAGRLADSAFEVAARGGQAVTEVVQTMGEINASSRRIVDIIGVIDGIAFQTNILALNAAVEAARAGDQGRGFAVVAGEVRSLASRSAEAAKEIQSLITESFQRVEAGTQRVHQAGSTMDEVVDSVRRMTELMARIGSATQEQTTGIDQVHQAVNAMDEATQQNAALVEQAAAASQSLRDQAQSLVESVSVFKLAA</sequence>
<dbReference type="PANTHER" id="PTHR43531">
    <property type="entry name" value="PROTEIN ICFG"/>
    <property type="match status" value="1"/>
</dbReference>
<dbReference type="SUPFAM" id="SSF58104">
    <property type="entry name" value="Methyl-accepting chemotaxis protein (MCP) signaling domain"/>
    <property type="match status" value="1"/>
</dbReference>
<organism evidence="12 13">
    <name type="scientific">Ramlibacter aquaticus</name>
    <dbReference type="NCBI Taxonomy" id="2780094"/>
    <lineage>
        <taxon>Bacteria</taxon>
        <taxon>Pseudomonadati</taxon>
        <taxon>Pseudomonadota</taxon>
        <taxon>Betaproteobacteria</taxon>
        <taxon>Burkholderiales</taxon>
        <taxon>Comamonadaceae</taxon>
        <taxon>Ramlibacter</taxon>
    </lineage>
</organism>
<dbReference type="PROSITE" id="PS50885">
    <property type="entry name" value="HAMP"/>
    <property type="match status" value="1"/>
</dbReference>
<protein>
    <submittedName>
        <fullName evidence="12">Cache domain-containing protein</fullName>
    </submittedName>
</protein>
<feature type="domain" description="Methyl-accepting transducer" evidence="10">
    <location>
        <begin position="267"/>
        <end position="496"/>
    </location>
</feature>
<dbReference type="InterPro" id="IPR051310">
    <property type="entry name" value="MCP_chemotaxis"/>
</dbReference>
<dbReference type="Pfam" id="PF00015">
    <property type="entry name" value="MCPsignal"/>
    <property type="match status" value="1"/>
</dbReference>
<feature type="coiled-coil region" evidence="9">
    <location>
        <begin position="467"/>
        <end position="494"/>
    </location>
</feature>
<dbReference type="InterPro" id="IPR033480">
    <property type="entry name" value="sCache_2"/>
</dbReference>
<keyword evidence="3" id="KW-0488">Methylation</keyword>
<keyword evidence="13" id="KW-1185">Reference proteome</keyword>
<dbReference type="SMART" id="SM01049">
    <property type="entry name" value="Cache_2"/>
    <property type="match status" value="1"/>
</dbReference>
<evidence type="ECO:0000256" key="9">
    <source>
        <dbReference type="SAM" id="Coils"/>
    </source>
</evidence>
<gene>
    <name evidence="12" type="ORF">IM725_11955</name>
</gene>
<dbReference type="InterPro" id="IPR004089">
    <property type="entry name" value="MCPsignal_dom"/>
</dbReference>
<evidence type="ECO:0000256" key="4">
    <source>
        <dbReference type="ARBA" id="ARBA00022692"/>
    </source>
</evidence>
<name>A0ABR9SG96_9BURK</name>
<evidence type="ECO:0000256" key="8">
    <source>
        <dbReference type="PROSITE-ProRule" id="PRU00284"/>
    </source>
</evidence>
<keyword evidence="6" id="KW-0472">Membrane</keyword>
<evidence type="ECO:0000313" key="12">
    <source>
        <dbReference type="EMBL" id="MBE7941285.1"/>
    </source>
</evidence>
<keyword evidence="8" id="KW-0807">Transducer</keyword>
<keyword evidence="2" id="KW-1003">Cell membrane</keyword>
<proteinExistence type="inferred from homology"/>